<name>A0A1A9I5M4_9BACT</name>
<sequence>MNSSTRNRTLIFIILLLLVTNIALLAYTCAFSKRHPGEKMKDGFTNALKNEVGFSDNQIQQFTALKEKHWAEARADMDRIRNIRQELFDLTKTANVPDSLVMQYADSIAALQKSVEINTFHHFKAARQICTPEQQPKYDSLMKKIIKQGRPGRPGGPPPK</sequence>
<reference evidence="1 2" key="1">
    <citation type="submission" date="2016-05" db="EMBL/GenBank/DDBJ databases">
        <title>Niabella ginsenosidivorans BS26 whole genome sequencing.</title>
        <authorList>
            <person name="Im W.T."/>
            <person name="Siddiqi M.Z."/>
        </authorList>
    </citation>
    <scope>NUCLEOTIDE SEQUENCE [LARGE SCALE GENOMIC DNA]</scope>
    <source>
        <strain evidence="1 2">BS26</strain>
    </source>
</reference>
<dbReference type="STRING" id="1176587.A8C56_19725"/>
<evidence type="ECO:0008006" key="3">
    <source>
        <dbReference type="Google" id="ProtNLM"/>
    </source>
</evidence>
<evidence type="ECO:0000313" key="1">
    <source>
        <dbReference type="EMBL" id="ANH82916.1"/>
    </source>
</evidence>
<accession>A0A1A9I5M4</accession>
<dbReference type="RefSeq" id="WP_067759892.1">
    <property type="nucleotide sequence ID" value="NZ_CP015772.1"/>
</dbReference>
<organism evidence="1 2">
    <name type="scientific">Niabella ginsenosidivorans</name>
    <dbReference type="NCBI Taxonomy" id="1176587"/>
    <lineage>
        <taxon>Bacteria</taxon>
        <taxon>Pseudomonadati</taxon>
        <taxon>Bacteroidota</taxon>
        <taxon>Chitinophagia</taxon>
        <taxon>Chitinophagales</taxon>
        <taxon>Chitinophagaceae</taxon>
        <taxon>Niabella</taxon>
    </lineage>
</organism>
<protein>
    <recommendedName>
        <fullName evidence="3">Heavy metal resistance protein</fullName>
    </recommendedName>
</protein>
<dbReference type="KEGG" id="nia:A8C56_19725"/>
<dbReference type="Gene3D" id="1.20.120.1490">
    <property type="match status" value="1"/>
</dbReference>
<proteinExistence type="predicted"/>
<dbReference type="EMBL" id="CP015772">
    <property type="protein sequence ID" value="ANH82916.1"/>
    <property type="molecule type" value="Genomic_DNA"/>
</dbReference>
<dbReference type="AlphaFoldDB" id="A0A1A9I5M4"/>
<dbReference type="OrthoDB" id="595025at2"/>
<keyword evidence="2" id="KW-1185">Reference proteome</keyword>
<dbReference type="Proteomes" id="UP000077667">
    <property type="component" value="Chromosome"/>
</dbReference>
<gene>
    <name evidence="1" type="ORF">A8C56_19725</name>
</gene>
<evidence type="ECO:0000313" key="2">
    <source>
        <dbReference type="Proteomes" id="UP000077667"/>
    </source>
</evidence>